<proteinExistence type="predicted"/>
<sequence length="298" mass="32809">MPPFDRYVDAHGMEAYDNQAGHEFEVSEVVTGTPSDIFDAWIHDVWLAGGHQVREGIGRGVEVIPANASQEAGKQLAERSFLLVKYPLNKMSSSFELTRRMHRNHLDPTRYVDTKAFEDYQHYKGQELVVSECVVGSPSEVFDAWLEEVWLTGGTELHEGVGRGYVGHVRGAPLGIEEEIISAGLPIDEPVDSDGGRPSLAAARRSRSKIPSISYKINKFGLFPIQDHLAFVQFVDVAASPESTPATLVIWSLKMEPSTLGYLLCCGGFAKVILRSALQGFLGTLARNAATRADRHLE</sequence>
<evidence type="ECO:0000313" key="2">
    <source>
        <dbReference type="Proteomes" id="UP000052943"/>
    </source>
</evidence>
<dbReference type="EMBL" id="LNFO01004573">
    <property type="protein sequence ID" value="KUF80352.1"/>
    <property type="molecule type" value="Genomic_DNA"/>
</dbReference>
<dbReference type="AlphaFoldDB" id="A0A0W8C8H8"/>
<dbReference type="Proteomes" id="UP000052943">
    <property type="component" value="Unassembled WGS sequence"/>
</dbReference>
<name>A0A0W8C8H8_PHYNI</name>
<comment type="caution">
    <text evidence="1">The sequence shown here is derived from an EMBL/GenBank/DDBJ whole genome shotgun (WGS) entry which is preliminary data.</text>
</comment>
<evidence type="ECO:0000313" key="1">
    <source>
        <dbReference type="EMBL" id="KUF80352.1"/>
    </source>
</evidence>
<organism evidence="1 2">
    <name type="scientific">Phytophthora nicotianae</name>
    <name type="common">Potato buckeye rot agent</name>
    <name type="synonym">Phytophthora parasitica</name>
    <dbReference type="NCBI Taxonomy" id="4792"/>
    <lineage>
        <taxon>Eukaryota</taxon>
        <taxon>Sar</taxon>
        <taxon>Stramenopiles</taxon>
        <taxon>Oomycota</taxon>
        <taxon>Peronosporomycetes</taxon>
        <taxon>Peronosporales</taxon>
        <taxon>Peronosporaceae</taxon>
        <taxon>Phytophthora</taxon>
    </lineage>
</organism>
<reference evidence="1 2" key="1">
    <citation type="submission" date="2015-11" db="EMBL/GenBank/DDBJ databases">
        <title>Genomes and virulence difference between two physiological races of Phytophthora nicotianae.</title>
        <authorList>
            <person name="Liu H."/>
            <person name="Ma X."/>
            <person name="Yu H."/>
            <person name="Fang D."/>
            <person name="Li Y."/>
            <person name="Wang X."/>
            <person name="Wang W."/>
            <person name="Dong Y."/>
            <person name="Xiao B."/>
        </authorList>
    </citation>
    <scope>NUCLEOTIDE SEQUENCE [LARGE SCALE GENOMIC DNA]</scope>
    <source>
        <strain evidence="2">race 0</strain>
    </source>
</reference>
<accession>A0A0W8C8H8</accession>
<protein>
    <submittedName>
        <fullName evidence="1">Uncharacterized protein</fullName>
    </submittedName>
</protein>
<dbReference type="OrthoDB" id="154491at2759"/>
<gene>
    <name evidence="1" type="ORF">AM587_10009921</name>
</gene>